<organism evidence="2 3">
    <name type="scientific">Mucilaginibacter gossypiicola</name>
    <dbReference type="NCBI Taxonomy" id="551995"/>
    <lineage>
        <taxon>Bacteria</taxon>
        <taxon>Pseudomonadati</taxon>
        <taxon>Bacteroidota</taxon>
        <taxon>Sphingobacteriia</taxon>
        <taxon>Sphingobacteriales</taxon>
        <taxon>Sphingobacteriaceae</taxon>
        <taxon>Mucilaginibacter</taxon>
    </lineage>
</organism>
<dbReference type="AlphaFoldDB" id="A0A1H8QYR9"/>
<evidence type="ECO:0008006" key="4">
    <source>
        <dbReference type="Google" id="ProtNLM"/>
    </source>
</evidence>
<proteinExistence type="predicted"/>
<evidence type="ECO:0000313" key="2">
    <source>
        <dbReference type="EMBL" id="SEO59018.1"/>
    </source>
</evidence>
<sequence length="804" mass="90591">MTLSKYGIFKKNQKHALCGMFGFIIMINFLCCPCFAQDDSLKTQGYQERQKFSKIYIHFDSDNYVPGDTVWFKAYLIQAGNIKEVPRNFYFEIYTPNGHLEKRVTAPIYESTASGSVILPDTKGLQDVYCRAYTLNFLKETNGNGYIKRITVSQVNVSRTSQDSTAVLPRFLPEGGDWIDGLPSLVAFSFTDNSDMPVAVRGVVKCDGKVLADFKTQHDGMGSMTMIPEAGKEYIAEWKTADGLNHYTALPQRKHLGVAIHVNDVKDGKKFFIYRTKLVDENDKNLTLVATIEGYQIYRAKINLSQNEAANGVIPLKDLPTGIMEIKLLNADSVPIAGRLTFVNNLNYEFEVDTKFTTVDKRKRGLNQIRLSVKDTLRSNISVSISDYNWANRANWDDNIISNLLLTGELRGKIVNPYYYFSSKIDSVSGALDLVMLTHGWRKYQWTDTTWRQTVGSLVDHNYLTIAGEKNVGAKLSKGLPDTDISVIIQAADSSSVLVPLKTDKYGAFFKDGLIFYGDAKLYFRTTDKTIQESLYKTPISNGLIDSIPVSNFNLKEEFPVLAGSSKNSSGLPVEYILNRNIKTLKEVRIEAKALTENQKVDEAYTSGIFSGGISKNFNIGNDKKAENFVSLFQYLLGKIPGLEISNATSLNPTAIWRRDPVTFFLNNRKSSAYDIRNIGMSEFDYVKIYDPSMGGIFGAYGGVIAVYTKKGKGYDFNTQESKYATLRGYSPVMKFYSPRYATGVNLSIPDYRKTLYWNPNIIFDKKIKEYLIQFYNNDLANSFKLVIEGLNSNGRLTHIEKVF</sequence>
<name>A0A1H8QYR9_9SPHI</name>
<protein>
    <recommendedName>
        <fullName evidence="4">MG2 domain-containing protein</fullName>
    </recommendedName>
</protein>
<gene>
    <name evidence="2" type="ORF">SAMN05192574_109202</name>
</gene>
<feature type="signal peptide" evidence="1">
    <location>
        <begin position="1"/>
        <end position="36"/>
    </location>
</feature>
<evidence type="ECO:0000313" key="3">
    <source>
        <dbReference type="Proteomes" id="UP000198942"/>
    </source>
</evidence>
<keyword evidence="1" id="KW-0732">Signal</keyword>
<evidence type="ECO:0000256" key="1">
    <source>
        <dbReference type="SAM" id="SignalP"/>
    </source>
</evidence>
<accession>A0A1H8QYR9</accession>
<feature type="chain" id="PRO_5011640167" description="MG2 domain-containing protein" evidence="1">
    <location>
        <begin position="37"/>
        <end position="804"/>
    </location>
</feature>
<dbReference type="Proteomes" id="UP000198942">
    <property type="component" value="Unassembled WGS sequence"/>
</dbReference>
<keyword evidence="3" id="KW-1185">Reference proteome</keyword>
<reference evidence="3" key="1">
    <citation type="submission" date="2016-10" db="EMBL/GenBank/DDBJ databases">
        <authorList>
            <person name="Varghese N."/>
            <person name="Submissions S."/>
        </authorList>
    </citation>
    <scope>NUCLEOTIDE SEQUENCE [LARGE SCALE GENOMIC DNA]</scope>
    <source>
        <strain evidence="3">Gh-48</strain>
    </source>
</reference>
<dbReference type="EMBL" id="FOCL01000009">
    <property type="protein sequence ID" value="SEO59018.1"/>
    <property type="molecule type" value="Genomic_DNA"/>
</dbReference>
<dbReference type="STRING" id="551995.SAMN05192574_109202"/>